<keyword evidence="2 4" id="KW-0238">DNA-binding</keyword>
<dbReference type="Proteomes" id="UP000001542">
    <property type="component" value="Unassembled WGS sequence"/>
</dbReference>
<dbReference type="EMBL" id="DS114846">
    <property type="protein sequence ID" value="EAX85735.1"/>
    <property type="molecule type" value="Genomic_DNA"/>
</dbReference>
<dbReference type="Gene3D" id="1.10.30.10">
    <property type="entry name" value="High mobility group box domain"/>
    <property type="match status" value="1"/>
</dbReference>
<evidence type="ECO:0000256" key="3">
    <source>
        <dbReference type="ARBA" id="ARBA00023242"/>
    </source>
</evidence>
<dbReference type="AlphaFoldDB" id="A2GAT4"/>
<dbReference type="VEuPathDB" id="TrichDB:TVAGG3_0411650"/>
<dbReference type="GO" id="GO:0005634">
    <property type="term" value="C:nucleus"/>
    <property type="evidence" value="ECO:0007669"/>
    <property type="project" value="UniProtKB-SubCell"/>
</dbReference>
<evidence type="ECO:0000256" key="1">
    <source>
        <dbReference type="ARBA" id="ARBA00004123"/>
    </source>
</evidence>
<organism evidence="7 8">
    <name type="scientific">Trichomonas vaginalis (strain ATCC PRA-98 / G3)</name>
    <dbReference type="NCBI Taxonomy" id="412133"/>
    <lineage>
        <taxon>Eukaryota</taxon>
        <taxon>Metamonada</taxon>
        <taxon>Parabasalia</taxon>
        <taxon>Trichomonadida</taxon>
        <taxon>Trichomonadidae</taxon>
        <taxon>Trichomonas</taxon>
    </lineage>
</organism>
<keyword evidence="8" id="KW-1185">Reference proteome</keyword>
<gene>
    <name evidence="7" type="ORF">TVAG_346400</name>
</gene>
<evidence type="ECO:0000256" key="5">
    <source>
        <dbReference type="SAM" id="MobiDB-lite"/>
    </source>
</evidence>
<dbReference type="InParanoid" id="A2GAT4"/>
<dbReference type="OrthoDB" id="1919336at2759"/>
<reference evidence="7" key="2">
    <citation type="journal article" date="2007" name="Science">
        <title>Draft genome sequence of the sexually transmitted pathogen Trichomonas vaginalis.</title>
        <authorList>
            <person name="Carlton J.M."/>
            <person name="Hirt R.P."/>
            <person name="Silva J.C."/>
            <person name="Delcher A.L."/>
            <person name="Schatz M."/>
            <person name="Zhao Q."/>
            <person name="Wortman J.R."/>
            <person name="Bidwell S.L."/>
            <person name="Alsmark U.C.M."/>
            <person name="Besteiro S."/>
            <person name="Sicheritz-Ponten T."/>
            <person name="Noel C.J."/>
            <person name="Dacks J.B."/>
            <person name="Foster P.G."/>
            <person name="Simillion C."/>
            <person name="Van de Peer Y."/>
            <person name="Miranda-Saavedra D."/>
            <person name="Barton G.J."/>
            <person name="Westrop G.D."/>
            <person name="Mueller S."/>
            <person name="Dessi D."/>
            <person name="Fiori P.L."/>
            <person name="Ren Q."/>
            <person name="Paulsen I."/>
            <person name="Zhang H."/>
            <person name="Bastida-Corcuera F.D."/>
            <person name="Simoes-Barbosa A."/>
            <person name="Brown M.T."/>
            <person name="Hayes R.D."/>
            <person name="Mukherjee M."/>
            <person name="Okumura C.Y."/>
            <person name="Schneider R."/>
            <person name="Smith A.J."/>
            <person name="Vanacova S."/>
            <person name="Villalvazo M."/>
            <person name="Haas B.J."/>
            <person name="Pertea M."/>
            <person name="Feldblyum T.V."/>
            <person name="Utterback T.R."/>
            <person name="Shu C.L."/>
            <person name="Osoegawa K."/>
            <person name="de Jong P.J."/>
            <person name="Hrdy I."/>
            <person name="Horvathova L."/>
            <person name="Zubacova Z."/>
            <person name="Dolezal P."/>
            <person name="Malik S.B."/>
            <person name="Logsdon J.M. Jr."/>
            <person name="Henze K."/>
            <person name="Gupta A."/>
            <person name="Wang C.C."/>
            <person name="Dunne R.L."/>
            <person name="Upcroft J.A."/>
            <person name="Upcroft P."/>
            <person name="White O."/>
            <person name="Salzberg S.L."/>
            <person name="Tang P."/>
            <person name="Chiu C.-H."/>
            <person name="Lee Y.-S."/>
            <person name="Embley T.M."/>
            <person name="Coombs G.H."/>
            <person name="Mottram J.C."/>
            <person name="Tachezy J."/>
            <person name="Fraser-Liggett C.M."/>
            <person name="Johnson P.J."/>
        </authorList>
    </citation>
    <scope>NUCLEOTIDE SEQUENCE [LARGE SCALE GENOMIC DNA]</scope>
    <source>
        <strain evidence="7">G3</strain>
    </source>
</reference>
<evidence type="ECO:0000313" key="7">
    <source>
        <dbReference type="EMBL" id="EAX85735.1"/>
    </source>
</evidence>
<dbReference type="PANTHER" id="PTHR48112:SF32">
    <property type="entry name" value="HIGH MOBILITY GROUP PROTEIN B3"/>
    <property type="match status" value="1"/>
</dbReference>
<evidence type="ECO:0000256" key="4">
    <source>
        <dbReference type="PROSITE-ProRule" id="PRU00267"/>
    </source>
</evidence>
<dbReference type="STRING" id="5722.A2GAT4"/>
<feature type="DNA-binding region" description="HMG box" evidence="4">
    <location>
        <begin position="1"/>
        <end position="66"/>
    </location>
</feature>
<dbReference type="SMR" id="A2GAT4"/>
<keyword evidence="3 4" id="KW-0539">Nucleus</keyword>
<evidence type="ECO:0000259" key="6">
    <source>
        <dbReference type="PROSITE" id="PS50118"/>
    </source>
</evidence>
<feature type="compositionally biased region" description="Basic residues" evidence="5">
    <location>
        <begin position="66"/>
        <end position="76"/>
    </location>
</feature>
<dbReference type="InterPro" id="IPR009071">
    <property type="entry name" value="HMG_box_dom"/>
</dbReference>
<dbReference type="Pfam" id="PF00505">
    <property type="entry name" value="HMG_box"/>
    <property type="match status" value="1"/>
</dbReference>
<reference evidence="7" key="1">
    <citation type="submission" date="2006-10" db="EMBL/GenBank/DDBJ databases">
        <authorList>
            <person name="Amadeo P."/>
            <person name="Zhao Q."/>
            <person name="Wortman J."/>
            <person name="Fraser-Liggett C."/>
            <person name="Carlton J."/>
        </authorList>
    </citation>
    <scope>NUCLEOTIDE SEQUENCE</scope>
    <source>
        <strain evidence="7">G3</strain>
    </source>
</reference>
<dbReference type="PANTHER" id="PTHR48112">
    <property type="entry name" value="HIGH MOBILITY GROUP PROTEIN DSP1"/>
    <property type="match status" value="1"/>
</dbReference>
<feature type="compositionally biased region" description="Basic and acidic residues" evidence="5">
    <location>
        <begin position="39"/>
        <end position="65"/>
    </location>
</feature>
<sequence length="88" mass="10215">MPTPYILFCSDMRSKVKSDNPGMSFGDVARTLGKLWKELPEEKKKEYKEKSDADKEAHKNDPKPEKKSKRSPKKDKPKSSEEDENQEE</sequence>
<comment type="subcellular location">
    <subcellularLocation>
        <location evidence="1">Nucleus</location>
    </subcellularLocation>
</comment>
<dbReference type="KEGG" id="tva:4743375"/>
<dbReference type="PROSITE" id="PS50118">
    <property type="entry name" value="HMG_BOX_2"/>
    <property type="match status" value="1"/>
</dbReference>
<dbReference type="SMART" id="SM00398">
    <property type="entry name" value="HMG"/>
    <property type="match status" value="1"/>
</dbReference>
<proteinExistence type="predicted"/>
<accession>A2GAT4</accession>
<dbReference type="SUPFAM" id="SSF47095">
    <property type="entry name" value="HMG-box"/>
    <property type="match status" value="1"/>
</dbReference>
<protein>
    <submittedName>
        <fullName evidence="7">HMG box family protein</fullName>
    </submittedName>
</protein>
<name>A2GAT4_TRIV3</name>
<feature type="domain" description="HMG box" evidence="6">
    <location>
        <begin position="1"/>
        <end position="66"/>
    </location>
</feature>
<evidence type="ECO:0000313" key="8">
    <source>
        <dbReference type="Proteomes" id="UP000001542"/>
    </source>
</evidence>
<evidence type="ECO:0000256" key="2">
    <source>
        <dbReference type="ARBA" id="ARBA00023125"/>
    </source>
</evidence>
<dbReference type="InterPro" id="IPR050342">
    <property type="entry name" value="HMGB"/>
</dbReference>
<dbReference type="PRINTS" id="PR00886">
    <property type="entry name" value="HIGHMOBLTY12"/>
</dbReference>
<dbReference type="eggNOG" id="KOG0381">
    <property type="taxonomic scope" value="Eukaryota"/>
</dbReference>
<feature type="region of interest" description="Disordered" evidence="5">
    <location>
        <begin position="39"/>
        <end position="88"/>
    </location>
</feature>
<dbReference type="InterPro" id="IPR036910">
    <property type="entry name" value="HMG_box_dom_sf"/>
</dbReference>
<dbReference type="RefSeq" id="XP_001298665.1">
    <property type="nucleotide sequence ID" value="XM_001298664.1"/>
</dbReference>
<dbReference type="GO" id="GO:0003677">
    <property type="term" value="F:DNA binding"/>
    <property type="evidence" value="ECO:0007669"/>
    <property type="project" value="UniProtKB-UniRule"/>
</dbReference>